<dbReference type="Proteomes" id="UP001177670">
    <property type="component" value="Unassembled WGS sequence"/>
</dbReference>
<sequence>MSLMGILENGSTVGLEVLPSSLSSFELKNLTFNEERISTASIVGSALVMKREQVKRCIKLVVNLSSSVVAKIIHNAVTIDGYKYIDRPVVTVGSSYAPSITQIRCFVRDVQLPISRGFQRVGKSVGKEVCRSAGLQPSPP</sequence>
<comment type="caution">
    <text evidence="1">The sequence shown here is derived from an EMBL/GenBank/DDBJ whole genome shotgun (WGS) entry which is preliminary data.</text>
</comment>
<accession>A0AA40FJT4</accession>
<dbReference type="EMBL" id="JAHYIQ010000031">
    <property type="protein sequence ID" value="KAK1120409.1"/>
    <property type="molecule type" value="Genomic_DNA"/>
</dbReference>
<protein>
    <submittedName>
        <fullName evidence="1">Uncharacterized protein</fullName>
    </submittedName>
</protein>
<gene>
    <name evidence="1" type="ORF">K0M31_012390</name>
</gene>
<reference evidence="1" key="1">
    <citation type="submission" date="2021-10" db="EMBL/GenBank/DDBJ databases">
        <title>Melipona bicolor Genome sequencing and assembly.</title>
        <authorList>
            <person name="Araujo N.S."/>
            <person name="Arias M.C."/>
        </authorList>
    </citation>
    <scope>NUCLEOTIDE SEQUENCE</scope>
    <source>
        <strain evidence="1">USP_2M_L1-L4_2017</strain>
        <tissue evidence="1">Whole body</tissue>
    </source>
</reference>
<name>A0AA40FJT4_9HYME</name>
<evidence type="ECO:0000313" key="2">
    <source>
        <dbReference type="Proteomes" id="UP001177670"/>
    </source>
</evidence>
<evidence type="ECO:0000313" key="1">
    <source>
        <dbReference type="EMBL" id="KAK1120409.1"/>
    </source>
</evidence>
<proteinExistence type="predicted"/>
<organism evidence="1 2">
    <name type="scientific">Melipona bicolor</name>
    <dbReference type="NCBI Taxonomy" id="60889"/>
    <lineage>
        <taxon>Eukaryota</taxon>
        <taxon>Metazoa</taxon>
        <taxon>Ecdysozoa</taxon>
        <taxon>Arthropoda</taxon>
        <taxon>Hexapoda</taxon>
        <taxon>Insecta</taxon>
        <taxon>Pterygota</taxon>
        <taxon>Neoptera</taxon>
        <taxon>Endopterygota</taxon>
        <taxon>Hymenoptera</taxon>
        <taxon>Apocrita</taxon>
        <taxon>Aculeata</taxon>
        <taxon>Apoidea</taxon>
        <taxon>Anthophila</taxon>
        <taxon>Apidae</taxon>
        <taxon>Melipona</taxon>
    </lineage>
</organism>
<dbReference type="AlphaFoldDB" id="A0AA40FJT4"/>
<keyword evidence="2" id="KW-1185">Reference proteome</keyword>